<dbReference type="CDD" id="cd17631">
    <property type="entry name" value="FACL_FadD13-like"/>
    <property type="match status" value="1"/>
</dbReference>
<dbReference type="GO" id="GO:0016878">
    <property type="term" value="F:acid-thiol ligase activity"/>
    <property type="evidence" value="ECO:0007669"/>
    <property type="project" value="UniProtKB-ARBA"/>
</dbReference>
<keyword evidence="2" id="KW-0436">Ligase</keyword>
<proteinExistence type="inferred from homology"/>
<dbReference type="FunFam" id="3.30.300.30:FF:000008">
    <property type="entry name" value="2,3-dihydroxybenzoate-AMP ligase"/>
    <property type="match status" value="1"/>
</dbReference>
<organism evidence="8 9">
    <name type="scientific">Rhodopila globiformis</name>
    <name type="common">Rhodopseudomonas globiformis</name>
    <dbReference type="NCBI Taxonomy" id="1071"/>
    <lineage>
        <taxon>Bacteria</taxon>
        <taxon>Pseudomonadati</taxon>
        <taxon>Pseudomonadota</taxon>
        <taxon>Alphaproteobacteria</taxon>
        <taxon>Acetobacterales</taxon>
        <taxon>Acetobacteraceae</taxon>
        <taxon>Rhodopila</taxon>
    </lineage>
</organism>
<name>A0A2S6NF26_RHOGL</name>
<dbReference type="Pfam" id="PF13193">
    <property type="entry name" value="AMP-binding_C"/>
    <property type="match status" value="1"/>
</dbReference>
<evidence type="ECO:0000313" key="8">
    <source>
        <dbReference type="EMBL" id="PPQ33190.1"/>
    </source>
</evidence>
<dbReference type="NCBIfam" id="NF004837">
    <property type="entry name" value="PRK06187.1"/>
    <property type="match status" value="1"/>
</dbReference>
<comment type="catalytic activity">
    <reaction evidence="3">
        <text>3-(methylsulfanyl)propanoate + ATP + CoA = 3-(methylsulfanyl)propanoyl-CoA + AMP + diphosphate</text>
        <dbReference type="Rhea" id="RHEA:43052"/>
        <dbReference type="ChEBI" id="CHEBI:30616"/>
        <dbReference type="ChEBI" id="CHEBI:33019"/>
        <dbReference type="ChEBI" id="CHEBI:49016"/>
        <dbReference type="ChEBI" id="CHEBI:57287"/>
        <dbReference type="ChEBI" id="CHEBI:82815"/>
        <dbReference type="ChEBI" id="CHEBI:456215"/>
        <dbReference type="EC" id="6.2.1.44"/>
    </reaction>
    <physiologicalReaction direction="left-to-right" evidence="3">
        <dbReference type="Rhea" id="RHEA:43053"/>
    </physiologicalReaction>
</comment>
<dbReference type="Proteomes" id="UP000239724">
    <property type="component" value="Unassembled WGS sequence"/>
</dbReference>
<evidence type="ECO:0000256" key="5">
    <source>
        <dbReference type="ARBA" id="ARBA00067668"/>
    </source>
</evidence>
<dbReference type="EMBL" id="NHRY01000152">
    <property type="protein sequence ID" value="PPQ33190.1"/>
    <property type="molecule type" value="Genomic_DNA"/>
</dbReference>
<dbReference type="PANTHER" id="PTHR43767:SF1">
    <property type="entry name" value="NONRIBOSOMAL PEPTIDE SYNTHASE PES1 (EUROFUNG)-RELATED"/>
    <property type="match status" value="1"/>
</dbReference>
<feature type="domain" description="AMP-dependent synthetase/ligase" evidence="6">
    <location>
        <begin position="14"/>
        <end position="377"/>
    </location>
</feature>
<dbReference type="SUPFAM" id="SSF56801">
    <property type="entry name" value="Acetyl-CoA synthetase-like"/>
    <property type="match status" value="1"/>
</dbReference>
<dbReference type="Gene3D" id="3.40.50.12780">
    <property type="entry name" value="N-terminal domain of ligase-like"/>
    <property type="match status" value="1"/>
</dbReference>
<dbReference type="Gene3D" id="3.30.300.30">
    <property type="match status" value="1"/>
</dbReference>
<dbReference type="RefSeq" id="WP_104519616.1">
    <property type="nucleotide sequence ID" value="NZ_NHRY01000152.1"/>
</dbReference>
<reference evidence="8 9" key="1">
    <citation type="journal article" date="2018" name="Arch. Microbiol.">
        <title>New insights into the metabolic potential of the phototrophic purple bacterium Rhodopila globiformis DSM 161(T) from its draft genome sequence and evidence for a vanadium-dependent nitrogenase.</title>
        <authorList>
            <person name="Imhoff J.F."/>
            <person name="Rahn T."/>
            <person name="Kunzel S."/>
            <person name="Neulinger S.C."/>
        </authorList>
    </citation>
    <scope>NUCLEOTIDE SEQUENCE [LARGE SCALE GENOMIC DNA]</scope>
    <source>
        <strain evidence="8 9">DSM 161</strain>
    </source>
</reference>
<dbReference type="InterPro" id="IPR050237">
    <property type="entry name" value="ATP-dep_AMP-bd_enzyme"/>
</dbReference>
<evidence type="ECO:0000256" key="2">
    <source>
        <dbReference type="ARBA" id="ARBA00022598"/>
    </source>
</evidence>
<dbReference type="InterPro" id="IPR042099">
    <property type="entry name" value="ANL_N_sf"/>
</dbReference>
<evidence type="ECO:0000256" key="3">
    <source>
        <dbReference type="ARBA" id="ARBA00051915"/>
    </source>
</evidence>
<evidence type="ECO:0000256" key="4">
    <source>
        <dbReference type="ARBA" id="ARBA00066616"/>
    </source>
</evidence>
<keyword evidence="9" id="KW-1185">Reference proteome</keyword>
<evidence type="ECO:0000313" key="9">
    <source>
        <dbReference type="Proteomes" id="UP000239724"/>
    </source>
</evidence>
<evidence type="ECO:0000259" key="6">
    <source>
        <dbReference type="Pfam" id="PF00501"/>
    </source>
</evidence>
<dbReference type="AlphaFoldDB" id="A0A2S6NF26"/>
<dbReference type="InterPro" id="IPR045851">
    <property type="entry name" value="AMP-bd_C_sf"/>
</dbReference>
<comment type="caution">
    <text evidence="8">The sequence shown here is derived from an EMBL/GenBank/DDBJ whole genome shotgun (WGS) entry which is preliminary data.</text>
</comment>
<comment type="similarity">
    <text evidence="1">Belongs to the ATP-dependent AMP-binding enzyme family.</text>
</comment>
<evidence type="ECO:0000259" key="7">
    <source>
        <dbReference type="Pfam" id="PF13193"/>
    </source>
</evidence>
<dbReference type="InterPro" id="IPR000873">
    <property type="entry name" value="AMP-dep_synth/lig_dom"/>
</dbReference>
<dbReference type="EC" id="6.2.1.44" evidence="4"/>
<sequence>MDKLRESTTLADALRRQAAIRPDATALIFEDRVTSYAALERRATRVANGLAALGVRRHDRVGYLGRNSDLYFELLFGAARLGAVLVPLNWRLAPPEIGAIVADAGITTLFVGPGFGSVPAALDLSRSLQCIAMDGASGAWPDFAAWRDAADPADHAFPVAAEDTALQLYTSGTTGLAKGVELGHAGVMNLFRAGENGGPIGYGAGDVVLVCMPVSHVAGTNIGLAGLVGGAAVVVMAMFDPAALIDVIPRHGVTSLILVPAAILLLVQHPDCARADFRSVRQLLYGASPIAEALVEQARAVFPNAGLWHLYGLTEACGGGTFLPPALHDAALGKLRSCGKPYPGFDLRIVDPDGEPVPAGTVGEIVIRAPTVMKGYWNNPEATRNAFLPGGWLRTGDAAYRDDDGYVYVHDRVKNMIVSGGENVYPAEVENALFGHPAIAEVAVIGVPDPRWGEAVKAIVVLRSGQSASEADLIAYARQRIAGFKLPKSVDFVDALPRNATGKVLHRTLRERYWKTQDRRVS</sequence>
<dbReference type="Pfam" id="PF00501">
    <property type="entry name" value="AMP-binding"/>
    <property type="match status" value="1"/>
</dbReference>
<dbReference type="InterPro" id="IPR025110">
    <property type="entry name" value="AMP-bd_C"/>
</dbReference>
<evidence type="ECO:0000256" key="1">
    <source>
        <dbReference type="ARBA" id="ARBA00006432"/>
    </source>
</evidence>
<gene>
    <name evidence="8" type="ORF">CCS01_14835</name>
</gene>
<accession>A0A2S6NF26</accession>
<feature type="domain" description="AMP-binding enzyme C-terminal" evidence="7">
    <location>
        <begin position="428"/>
        <end position="503"/>
    </location>
</feature>
<dbReference type="PANTHER" id="PTHR43767">
    <property type="entry name" value="LONG-CHAIN-FATTY-ACID--COA LIGASE"/>
    <property type="match status" value="1"/>
</dbReference>
<dbReference type="OrthoDB" id="9803968at2"/>
<protein>
    <recommendedName>
        <fullName evidence="5">3-methylmercaptopropionyl-CoA ligase</fullName>
        <ecNumber evidence="4">6.2.1.44</ecNumber>
    </recommendedName>
</protein>